<dbReference type="OrthoDB" id="245563at2759"/>
<dbReference type="eggNOG" id="KOG1124">
    <property type="taxonomic scope" value="Eukaryota"/>
</dbReference>
<dbReference type="InterPro" id="IPR011990">
    <property type="entry name" value="TPR-like_helical_dom_sf"/>
</dbReference>
<dbReference type="FunCoup" id="C1FJJ7">
    <property type="interactions" value="631"/>
</dbReference>
<keyword evidence="5" id="KW-0812">Transmembrane</keyword>
<feature type="repeat" description="TPR" evidence="3">
    <location>
        <begin position="146"/>
        <end position="179"/>
    </location>
</feature>
<keyword evidence="2 3" id="KW-0802">TPR repeat</keyword>
<keyword evidence="5" id="KW-1133">Transmembrane helix</keyword>
<dbReference type="RefSeq" id="XP_002509101.1">
    <property type="nucleotide sequence ID" value="XM_002509055.1"/>
</dbReference>
<dbReference type="OMA" id="KRPIDWA"/>
<dbReference type="STRING" id="296587.C1FJJ7"/>
<accession>C1FJJ7</accession>
<dbReference type="Proteomes" id="UP000002009">
    <property type="component" value="Chromosome 12"/>
</dbReference>
<evidence type="ECO:0000313" key="6">
    <source>
        <dbReference type="EMBL" id="ACO70359.1"/>
    </source>
</evidence>
<dbReference type="PANTHER" id="PTHR48313:SF1">
    <property type="entry name" value="OUTER ENVELOPE PROTEIN 61"/>
    <property type="match status" value="1"/>
</dbReference>
<dbReference type="InterPro" id="IPR013105">
    <property type="entry name" value="TPR_2"/>
</dbReference>
<evidence type="ECO:0000256" key="1">
    <source>
        <dbReference type="ARBA" id="ARBA00022737"/>
    </source>
</evidence>
<evidence type="ECO:0000256" key="3">
    <source>
        <dbReference type="PROSITE-ProRule" id="PRU00339"/>
    </source>
</evidence>
<dbReference type="PANTHER" id="PTHR48313">
    <property type="entry name" value="TPR_REGION DOMAIN-CONTAINING PROTEIN"/>
    <property type="match status" value="1"/>
</dbReference>
<feature type="region of interest" description="Disordered" evidence="4">
    <location>
        <begin position="1"/>
        <end position="25"/>
    </location>
</feature>
<dbReference type="GeneID" id="8247987"/>
<evidence type="ECO:0000256" key="4">
    <source>
        <dbReference type="SAM" id="MobiDB-lite"/>
    </source>
</evidence>
<proteinExistence type="predicted"/>
<dbReference type="InterPro" id="IPR019734">
    <property type="entry name" value="TPR_rpt"/>
</dbReference>
<dbReference type="SMART" id="SM00028">
    <property type="entry name" value="TPR"/>
    <property type="match status" value="2"/>
</dbReference>
<reference evidence="6 7" key="1">
    <citation type="journal article" date="2009" name="Science">
        <title>Green evolution and dynamic adaptations revealed by genomes of the marine picoeukaryotes Micromonas.</title>
        <authorList>
            <person name="Worden A.Z."/>
            <person name="Lee J.H."/>
            <person name="Mock T."/>
            <person name="Rouze P."/>
            <person name="Simmons M.P."/>
            <person name="Aerts A.L."/>
            <person name="Allen A.E."/>
            <person name="Cuvelier M.L."/>
            <person name="Derelle E."/>
            <person name="Everett M.V."/>
            <person name="Foulon E."/>
            <person name="Grimwood J."/>
            <person name="Gundlach H."/>
            <person name="Henrissat B."/>
            <person name="Napoli C."/>
            <person name="McDonald S.M."/>
            <person name="Parker M.S."/>
            <person name="Rombauts S."/>
            <person name="Salamov A."/>
            <person name="Von Dassow P."/>
            <person name="Badger J.H."/>
            <person name="Coutinho P.M."/>
            <person name="Demir E."/>
            <person name="Dubchak I."/>
            <person name="Gentemann C."/>
            <person name="Eikrem W."/>
            <person name="Gready J.E."/>
            <person name="John U."/>
            <person name="Lanier W."/>
            <person name="Lindquist E.A."/>
            <person name="Lucas S."/>
            <person name="Mayer K.F."/>
            <person name="Moreau H."/>
            <person name="Not F."/>
            <person name="Otillar R."/>
            <person name="Panaud O."/>
            <person name="Pangilinan J."/>
            <person name="Paulsen I."/>
            <person name="Piegu B."/>
            <person name="Poliakov A."/>
            <person name="Robbens S."/>
            <person name="Schmutz J."/>
            <person name="Toulza E."/>
            <person name="Wyss T."/>
            <person name="Zelensky A."/>
            <person name="Zhou K."/>
            <person name="Armbrust E.V."/>
            <person name="Bhattacharya D."/>
            <person name="Goodenough U.W."/>
            <person name="Van de Peer Y."/>
            <person name="Grigoriev I.V."/>
        </authorList>
    </citation>
    <scope>NUCLEOTIDE SEQUENCE [LARGE SCALE GENOMIC DNA]</scope>
    <source>
        <strain evidence="7">RCC299 / NOUM17</strain>
    </source>
</reference>
<dbReference type="Pfam" id="PF07719">
    <property type="entry name" value="TPR_2"/>
    <property type="match status" value="1"/>
</dbReference>
<gene>
    <name evidence="6" type="ORF">MICPUN_52494</name>
</gene>
<dbReference type="Gene3D" id="1.25.40.10">
    <property type="entry name" value="Tetratricopeptide repeat domain"/>
    <property type="match status" value="1"/>
</dbReference>
<evidence type="ECO:0000256" key="2">
    <source>
        <dbReference type="ARBA" id="ARBA00022803"/>
    </source>
</evidence>
<dbReference type="InParanoid" id="C1FJJ7"/>
<dbReference type="AlphaFoldDB" id="C1FJJ7"/>
<feature type="transmembrane region" description="Helical" evidence="5">
    <location>
        <begin position="415"/>
        <end position="433"/>
    </location>
</feature>
<evidence type="ECO:0000313" key="7">
    <source>
        <dbReference type="Proteomes" id="UP000002009"/>
    </source>
</evidence>
<dbReference type="EMBL" id="CP001577">
    <property type="protein sequence ID" value="ACO70359.1"/>
    <property type="molecule type" value="Genomic_DNA"/>
</dbReference>
<sequence>MQRMAANMGGGGMPYMPPGAAEQMKNMKPEDFARASEELGKMDPDTLKAQMNAFKNQNQAQRDYALRGAEQLKTDGNRLVGEGKYNEAIEKYMRVKNNLAEDPSPGAKTLRQSCQLNMSLCFNKTKRYNSAISECTEVLKQDGKALKAYYRRGQAHAAKEDWQAAVRDLRRAVKLAPGDETVKGELDKAIADLGRAGLADETNGECPEFEISATPSATPSMPMPSGPAPDGDQMARAMEMMKDPDAMQKAAEMMENMSEEDLEAMGQMGGMNGMPKVDPKMAKQAAAMMKNMDKDTMKGMMDMAAKMKAQGMDPSSMAANPNDPAMMAKMAEQMKNPEMQSMITDMMKNVTPEQLKEMGAAAGMNMSDEQAAQTAQMMKNISPETMQRMMKVGSALNGVFTRFRSTYQWCMRNKLMAGSVAALALATFVSYVMRWGYFARAVAPDLVANGGAAADADEEEVDIFAQ</sequence>
<name>C1FJJ7_MICCC</name>
<keyword evidence="7" id="KW-1185">Reference proteome</keyword>
<keyword evidence="1" id="KW-0677">Repeat</keyword>
<organism evidence="6 7">
    <name type="scientific">Micromonas commoda (strain RCC299 / NOUM17 / CCMP2709)</name>
    <name type="common">Picoplanktonic green alga</name>
    <dbReference type="NCBI Taxonomy" id="296587"/>
    <lineage>
        <taxon>Eukaryota</taxon>
        <taxon>Viridiplantae</taxon>
        <taxon>Chlorophyta</taxon>
        <taxon>Mamiellophyceae</taxon>
        <taxon>Mamiellales</taxon>
        <taxon>Mamiellaceae</taxon>
        <taxon>Micromonas</taxon>
    </lineage>
</organism>
<dbReference type="KEGG" id="mis:MICPUN_52494"/>
<dbReference type="PROSITE" id="PS50005">
    <property type="entry name" value="TPR"/>
    <property type="match status" value="1"/>
</dbReference>
<keyword evidence="5" id="KW-0472">Membrane</keyword>
<evidence type="ECO:0000256" key="5">
    <source>
        <dbReference type="SAM" id="Phobius"/>
    </source>
</evidence>
<dbReference type="SUPFAM" id="SSF48452">
    <property type="entry name" value="TPR-like"/>
    <property type="match status" value="1"/>
</dbReference>
<protein>
    <submittedName>
        <fullName evidence="6">Uncharacterized protein</fullName>
    </submittedName>
</protein>